<keyword evidence="2" id="KW-1185">Reference proteome</keyword>
<dbReference type="EMBL" id="JAAOAM010000038">
    <property type="protein sequence ID" value="KAF5555131.1"/>
    <property type="molecule type" value="Genomic_DNA"/>
</dbReference>
<comment type="caution">
    <text evidence="1">The sequence shown here is derived from an EMBL/GenBank/DDBJ whole genome shotgun (WGS) entry which is preliminary data.</text>
</comment>
<name>A0A8H5JI91_9HYPO</name>
<evidence type="ECO:0000313" key="1">
    <source>
        <dbReference type="EMBL" id="KAF5555131.1"/>
    </source>
</evidence>
<accession>A0A8H5JI91</accession>
<organism evidence="1 2">
    <name type="scientific">Fusarium mexicanum</name>
    <dbReference type="NCBI Taxonomy" id="751941"/>
    <lineage>
        <taxon>Eukaryota</taxon>
        <taxon>Fungi</taxon>
        <taxon>Dikarya</taxon>
        <taxon>Ascomycota</taxon>
        <taxon>Pezizomycotina</taxon>
        <taxon>Sordariomycetes</taxon>
        <taxon>Hypocreomycetidae</taxon>
        <taxon>Hypocreales</taxon>
        <taxon>Nectriaceae</taxon>
        <taxon>Fusarium</taxon>
        <taxon>Fusarium fujikuroi species complex</taxon>
    </lineage>
</organism>
<protein>
    <submittedName>
        <fullName evidence="1">Uncharacterized protein</fullName>
    </submittedName>
</protein>
<reference evidence="1 2" key="1">
    <citation type="submission" date="2020-05" db="EMBL/GenBank/DDBJ databases">
        <title>Identification and distribution of gene clusters putatively required for synthesis of sphingolipid metabolism inhibitors in phylogenetically diverse species of the filamentous fungus Fusarium.</title>
        <authorList>
            <person name="Kim H.-S."/>
            <person name="Busman M."/>
            <person name="Brown D.W."/>
            <person name="Divon H."/>
            <person name="Uhlig S."/>
            <person name="Proctor R.H."/>
        </authorList>
    </citation>
    <scope>NUCLEOTIDE SEQUENCE [LARGE SCALE GENOMIC DNA]</scope>
    <source>
        <strain evidence="1 2">NRRL 53147</strain>
    </source>
</reference>
<dbReference type="Proteomes" id="UP000522262">
    <property type="component" value="Unassembled WGS sequence"/>
</dbReference>
<evidence type="ECO:0000313" key="2">
    <source>
        <dbReference type="Proteomes" id="UP000522262"/>
    </source>
</evidence>
<gene>
    <name evidence="1" type="ORF">FMEXI_1651</name>
</gene>
<proteinExistence type="predicted"/>
<dbReference type="AlphaFoldDB" id="A0A8H5JI91"/>
<sequence length="113" mass="12281">MTSKHKFGIFCDSFDQSTEALIHKPNCIPAGADVSSPSTVSTYRKEIDVTIIADEATATTAEDSIESAAIPDRGSDAEETLTIPILLLFRHRFRVNITLSYGELIFEDAACLG</sequence>